<sequence length="315" mass="34429">MKKILVIKPSSLGDIIHGLQVVESIRAQVPHSHITWVVESAFESVVNACATVDAVIVFQRRGGLRAFMGLLQSIRAERYDIVLDLQGLARSGLMTCAARAHMKLGRADAREGAGLFYSKQVALPASKHSHAVEILAKFLPALDLREEVLSSLRFDFSDLKKDDLLETSSGAVLVFPESRRAEKEWPEFPHFIQAVAARNPQCRFAWCASERSAELCPVANNIINLAGKTSLRQVIALVQAATMVVANDSGPVHIAAAVGTPVLAVYGPTPPALYGPYPLERKTHRTICAADGQMNSIALEQVMREFDQLMQVPRV</sequence>
<proteinExistence type="predicted"/>
<dbReference type="Gene3D" id="3.40.50.2000">
    <property type="entry name" value="Glycogen Phosphorylase B"/>
    <property type="match status" value="2"/>
</dbReference>
<comment type="caution">
    <text evidence="3">The sequence shown here is derived from an EMBL/GenBank/DDBJ whole genome shotgun (WGS) entry which is preliminary data.</text>
</comment>
<keyword evidence="4" id="KW-1185">Reference proteome</keyword>
<dbReference type="InterPro" id="IPR002201">
    <property type="entry name" value="Glyco_trans_9"/>
</dbReference>
<name>A0ABU1AK03_9BACT</name>
<evidence type="ECO:0000313" key="3">
    <source>
        <dbReference type="EMBL" id="MDQ8195140.1"/>
    </source>
</evidence>
<reference evidence="3 4" key="1">
    <citation type="submission" date="2023-04" db="EMBL/GenBank/DDBJ databases">
        <title>A novel bacteria isolated from coastal sediment.</title>
        <authorList>
            <person name="Liu X.-J."/>
            <person name="Du Z.-J."/>
        </authorList>
    </citation>
    <scope>NUCLEOTIDE SEQUENCE [LARGE SCALE GENOMIC DNA]</scope>
    <source>
        <strain evidence="3 4">SDUM461004</strain>
    </source>
</reference>
<gene>
    <name evidence="3" type="ORF">QEH59_11940</name>
</gene>
<dbReference type="RefSeq" id="WP_308985599.1">
    <property type="nucleotide sequence ID" value="NZ_JARXIC010000018.1"/>
</dbReference>
<protein>
    <submittedName>
        <fullName evidence="3">Glycosyltransferase family 9 protein</fullName>
    </submittedName>
</protein>
<dbReference type="EMBL" id="JARXIC010000018">
    <property type="protein sequence ID" value="MDQ8195140.1"/>
    <property type="molecule type" value="Genomic_DNA"/>
</dbReference>
<dbReference type="PANTHER" id="PTHR30160">
    <property type="entry name" value="TETRAACYLDISACCHARIDE 4'-KINASE-RELATED"/>
    <property type="match status" value="1"/>
</dbReference>
<keyword evidence="2" id="KW-0808">Transferase</keyword>
<evidence type="ECO:0000256" key="2">
    <source>
        <dbReference type="ARBA" id="ARBA00022679"/>
    </source>
</evidence>
<dbReference type="InterPro" id="IPR051199">
    <property type="entry name" value="LPS_LOS_Heptosyltrfase"/>
</dbReference>
<dbReference type="CDD" id="cd03789">
    <property type="entry name" value="GT9_LPS_heptosyltransferase"/>
    <property type="match status" value="1"/>
</dbReference>
<evidence type="ECO:0000313" key="4">
    <source>
        <dbReference type="Proteomes" id="UP001243717"/>
    </source>
</evidence>
<dbReference type="Pfam" id="PF01075">
    <property type="entry name" value="Glyco_transf_9"/>
    <property type="match status" value="1"/>
</dbReference>
<dbReference type="PANTHER" id="PTHR30160:SF1">
    <property type="entry name" value="LIPOPOLYSACCHARIDE 1,2-N-ACETYLGLUCOSAMINETRANSFERASE-RELATED"/>
    <property type="match status" value="1"/>
</dbReference>
<evidence type="ECO:0000256" key="1">
    <source>
        <dbReference type="ARBA" id="ARBA00022676"/>
    </source>
</evidence>
<dbReference type="SUPFAM" id="SSF53756">
    <property type="entry name" value="UDP-Glycosyltransferase/glycogen phosphorylase"/>
    <property type="match status" value="1"/>
</dbReference>
<keyword evidence="1" id="KW-0328">Glycosyltransferase</keyword>
<accession>A0ABU1AK03</accession>
<dbReference type="Proteomes" id="UP001243717">
    <property type="component" value="Unassembled WGS sequence"/>
</dbReference>
<organism evidence="3 4">
    <name type="scientific">Thalassobacterium sedimentorum</name>
    <dbReference type="NCBI Taxonomy" id="3041258"/>
    <lineage>
        <taxon>Bacteria</taxon>
        <taxon>Pseudomonadati</taxon>
        <taxon>Verrucomicrobiota</taxon>
        <taxon>Opitutia</taxon>
        <taxon>Puniceicoccales</taxon>
        <taxon>Coraliomargaritaceae</taxon>
        <taxon>Thalassobacterium</taxon>
    </lineage>
</organism>